<sequence>MVVFLIGFGFMVQGGVMAILYLNLMPQPFDLKTYVTFMVQQTTCQLFFVGLLMVLIGIKRLDRYFSD</sequence>
<proteinExistence type="predicted"/>
<keyword evidence="1" id="KW-0472">Membrane</keyword>
<keyword evidence="1" id="KW-0812">Transmembrane</keyword>
<reference evidence="3 4" key="1">
    <citation type="submission" date="2016-10" db="EMBL/GenBank/DDBJ databases">
        <authorList>
            <person name="de Groot N.N."/>
        </authorList>
    </citation>
    <scope>NUCLEOTIDE SEQUENCE [LARGE SCALE GENOMIC DNA]</scope>
    <source>
        <strain evidence="3 4">DSM 17074</strain>
    </source>
</reference>
<dbReference type="EMBL" id="FPAI01000007">
    <property type="protein sequence ID" value="SFS71870.1"/>
    <property type="molecule type" value="Genomic_DNA"/>
</dbReference>
<dbReference type="Proteomes" id="UP000199139">
    <property type="component" value="Unassembled WGS sequence"/>
</dbReference>
<feature type="transmembrane region" description="Helical" evidence="1">
    <location>
        <begin position="34"/>
        <end position="58"/>
    </location>
</feature>
<name>A0A1I6S4N9_9BACI</name>
<gene>
    <name evidence="2" type="ORF">HMI01_19150</name>
    <name evidence="3" type="ORF">SAMN05421668_107130</name>
</gene>
<organism evidence="3 4">
    <name type="scientific">Halolactibacillus miurensis</name>
    <dbReference type="NCBI Taxonomy" id="306541"/>
    <lineage>
        <taxon>Bacteria</taxon>
        <taxon>Bacillati</taxon>
        <taxon>Bacillota</taxon>
        <taxon>Bacilli</taxon>
        <taxon>Bacillales</taxon>
        <taxon>Bacillaceae</taxon>
        <taxon>Halolactibacillus</taxon>
    </lineage>
</organism>
<dbReference type="RefSeq" id="WP_231631431.1">
    <property type="nucleotide sequence ID" value="NZ_BJWJ01000020.1"/>
</dbReference>
<evidence type="ECO:0000256" key="1">
    <source>
        <dbReference type="SAM" id="Phobius"/>
    </source>
</evidence>
<reference evidence="2 5" key="2">
    <citation type="submission" date="2019-07" db="EMBL/GenBank/DDBJ databases">
        <title>Whole genome shotgun sequence of Halolactibacillus miurensis NBRC 100873.</title>
        <authorList>
            <person name="Hosoyama A."/>
            <person name="Uohara A."/>
            <person name="Ohji S."/>
            <person name="Ichikawa N."/>
        </authorList>
    </citation>
    <scope>NUCLEOTIDE SEQUENCE [LARGE SCALE GENOMIC DNA]</scope>
    <source>
        <strain evidence="2 5">NBRC 100873</strain>
    </source>
</reference>
<dbReference type="Proteomes" id="UP000321773">
    <property type="component" value="Unassembled WGS sequence"/>
</dbReference>
<evidence type="ECO:0000313" key="4">
    <source>
        <dbReference type="Proteomes" id="UP000199139"/>
    </source>
</evidence>
<evidence type="ECO:0000313" key="2">
    <source>
        <dbReference type="EMBL" id="GEM04927.1"/>
    </source>
</evidence>
<dbReference type="Pfam" id="PF26135">
    <property type="entry name" value="YuzI"/>
    <property type="match status" value="1"/>
</dbReference>
<dbReference type="AlphaFoldDB" id="A0A1I6S4N9"/>
<keyword evidence="5" id="KW-1185">Reference proteome</keyword>
<evidence type="ECO:0000313" key="5">
    <source>
        <dbReference type="Proteomes" id="UP000321773"/>
    </source>
</evidence>
<dbReference type="InterPro" id="IPR058887">
    <property type="entry name" value="YuzI-like"/>
</dbReference>
<protein>
    <submittedName>
        <fullName evidence="3">Uncharacterized protein</fullName>
    </submittedName>
</protein>
<keyword evidence="1" id="KW-1133">Transmembrane helix</keyword>
<dbReference type="STRING" id="306541.SAMN05421668_107130"/>
<accession>A0A1I6S4N9</accession>
<dbReference type="EMBL" id="BJWJ01000020">
    <property type="protein sequence ID" value="GEM04927.1"/>
    <property type="molecule type" value="Genomic_DNA"/>
</dbReference>
<evidence type="ECO:0000313" key="3">
    <source>
        <dbReference type="EMBL" id="SFS71870.1"/>
    </source>
</evidence>